<dbReference type="PANTHER" id="PTHR23091">
    <property type="entry name" value="N-TERMINAL ACETYLTRANSFERASE"/>
    <property type="match status" value="1"/>
</dbReference>
<evidence type="ECO:0000256" key="3">
    <source>
        <dbReference type="ARBA" id="ARBA00025786"/>
    </source>
</evidence>
<dbReference type="Proteomes" id="UP000663861">
    <property type="component" value="Unassembled WGS sequence"/>
</dbReference>
<protein>
    <recommendedName>
        <fullName evidence="4">N-acetyltransferase domain-containing protein</fullName>
    </recommendedName>
</protein>
<feature type="domain" description="N-acetyltransferase" evidence="4">
    <location>
        <begin position="1"/>
        <end position="172"/>
    </location>
</feature>
<name>A0A8H2XWW9_9AGAM</name>
<dbReference type="GO" id="GO:1990189">
    <property type="term" value="F:protein N-terminal-serine acetyltransferase activity"/>
    <property type="evidence" value="ECO:0007669"/>
    <property type="project" value="TreeGrafter"/>
</dbReference>
<keyword evidence="2" id="KW-0012">Acyltransferase</keyword>
<dbReference type="Gene3D" id="3.40.630.30">
    <property type="match status" value="1"/>
</dbReference>
<dbReference type="PANTHER" id="PTHR23091:SF4">
    <property type="entry name" value="N-TERMINAL AMINO-ACID N(ALPHA)-ACETYLTRANSFERASE NATA"/>
    <property type="match status" value="1"/>
</dbReference>
<dbReference type="PROSITE" id="PS51186">
    <property type="entry name" value="GNAT"/>
    <property type="match status" value="1"/>
</dbReference>
<accession>A0A8H2XWW9</accession>
<organism evidence="5 6">
    <name type="scientific">Rhizoctonia solani</name>
    <dbReference type="NCBI Taxonomy" id="456999"/>
    <lineage>
        <taxon>Eukaryota</taxon>
        <taxon>Fungi</taxon>
        <taxon>Dikarya</taxon>
        <taxon>Basidiomycota</taxon>
        <taxon>Agaricomycotina</taxon>
        <taxon>Agaricomycetes</taxon>
        <taxon>Cantharellales</taxon>
        <taxon>Ceratobasidiaceae</taxon>
        <taxon>Rhizoctonia</taxon>
    </lineage>
</organism>
<proteinExistence type="inferred from homology"/>
<evidence type="ECO:0000256" key="1">
    <source>
        <dbReference type="ARBA" id="ARBA00022679"/>
    </source>
</evidence>
<comment type="caution">
    <text evidence="5">The sequence shown here is derived from an EMBL/GenBank/DDBJ whole genome shotgun (WGS) entry which is preliminary data.</text>
</comment>
<keyword evidence="1" id="KW-0808">Transferase</keyword>
<reference evidence="5" key="1">
    <citation type="submission" date="2021-01" db="EMBL/GenBank/DDBJ databases">
        <authorList>
            <person name="Kaushik A."/>
        </authorList>
    </citation>
    <scope>NUCLEOTIDE SEQUENCE</scope>
    <source>
        <strain evidence="5">AG4-RS23</strain>
    </source>
</reference>
<comment type="similarity">
    <text evidence="3">Belongs to the acetyltransferase family. ARD1 subfamily.</text>
</comment>
<dbReference type="Pfam" id="PF00583">
    <property type="entry name" value="Acetyltransf_1"/>
    <property type="match status" value="1"/>
</dbReference>
<dbReference type="EMBL" id="CAJMWY010000531">
    <property type="protein sequence ID" value="CAE6437171.1"/>
    <property type="molecule type" value="Genomic_DNA"/>
</dbReference>
<dbReference type="InterPro" id="IPR016181">
    <property type="entry name" value="Acyl_CoA_acyltransferase"/>
</dbReference>
<dbReference type="SUPFAM" id="SSF55729">
    <property type="entry name" value="Acyl-CoA N-acyltransferases (Nat)"/>
    <property type="match status" value="1"/>
</dbReference>
<dbReference type="InterPro" id="IPR045047">
    <property type="entry name" value="Ard1-like"/>
</dbReference>
<evidence type="ECO:0000313" key="6">
    <source>
        <dbReference type="Proteomes" id="UP000663861"/>
    </source>
</evidence>
<dbReference type="GO" id="GO:1990190">
    <property type="term" value="F:protein-N-terminal-glutamate acetyltransferase activity"/>
    <property type="evidence" value="ECO:0007669"/>
    <property type="project" value="TreeGrafter"/>
</dbReference>
<evidence type="ECO:0000259" key="4">
    <source>
        <dbReference type="PROSITE" id="PS51186"/>
    </source>
</evidence>
<sequence length="175" mass="20304">MNIRRATPEDLPGMQACNLQNLPENYQMKYYMYHAMTWPQLSYVAEDHKGRIVGYIMAKMEEDRKEGEEPHGHVTSISVLRTYRRLGLAKKLMIQSRTLNLNPCWLAKKLMIQSQEAMATVYRAKHVSLHVRKSNRAAIGLYRDTLGFEVAGIEEKYYADGEDAYAMKLSLKYLH</sequence>
<dbReference type="InterPro" id="IPR000182">
    <property type="entry name" value="GNAT_dom"/>
</dbReference>
<evidence type="ECO:0000313" key="5">
    <source>
        <dbReference type="EMBL" id="CAE6437171.1"/>
    </source>
</evidence>
<dbReference type="GO" id="GO:0031415">
    <property type="term" value="C:NatA complex"/>
    <property type="evidence" value="ECO:0007669"/>
    <property type="project" value="InterPro"/>
</dbReference>
<gene>
    <name evidence="5" type="ORF">RDB_LOCUS33813</name>
</gene>
<dbReference type="AlphaFoldDB" id="A0A8H2XWW9"/>
<dbReference type="CDD" id="cd04301">
    <property type="entry name" value="NAT_SF"/>
    <property type="match status" value="1"/>
</dbReference>
<evidence type="ECO:0000256" key="2">
    <source>
        <dbReference type="ARBA" id="ARBA00023315"/>
    </source>
</evidence>